<protein>
    <recommendedName>
        <fullName evidence="2">Myb-like DNA-binding domain-containing protein</fullName>
    </recommendedName>
</protein>
<evidence type="ECO:0000259" key="2">
    <source>
        <dbReference type="Pfam" id="PF22980"/>
    </source>
</evidence>
<feature type="region of interest" description="Disordered" evidence="1">
    <location>
        <begin position="265"/>
        <end position="286"/>
    </location>
</feature>
<dbReference type="AlphaFoldDB" id="A0AA39GGE6"/>
<sequence>MAPRKVNDGDASAPGLTSAENKFIKTMFDNMKTRPDADWDKVAEQMSLKDAKCAKERFRQIAQRHGWNNKSESGSSKVTKKKPAAGRGRKKAAPVKKREDEEDDDDDEEEMAPEEVKRLVKKQAAGPKQTPTKEESDTEEGGVKSENDEKDWEDVRWTALKMGAALHSPFSSIVATSTRCLEPPQPKNTPPCASRSSPAVSTDTIACSSKRAYIRCFRSYSSVPSVDQLLRTAAPLPHSRLIDDILLLFTSPTQLLSMSDRSISFSTSDERLQPRPHPENKHKTIRHRSYSARNMSKQDPEQQIRFLVTCIGHTANGRPNFQSVADELGIVSKAAAHKRYERLLKQYSITSKPAFANNGAEEKSSPKSSPPKRKANGQTKARKPAAKKVKSEPDSPDRSDTPVKAEAREEDDEQSAISDTVKPHNSDVA</sequence>
<feature type="compositionally biased region" description="Acidic residues" evidence="1">
    <location>
        <begin position="100"/>
        <end position="113"/>
    </location>
</feature>
<comment type="caution">
    <text evidence="3">The sequence shown here is derived from an EMBL/GenBank/DDBJ whole genome shotgun (WGS) entry which is preliminary data.</text>
</comment>
<feature type="region of interest" description="Disordered" evidence="1">
    <location>
        <begin position="57"/>
        <end position="151"/>
    </location>
</feature>
<dbReference type="EMBL" id="JAPDFR010000005">
    <property type="protein sequence ID" value="KAK0386489.1"/>
    <property type="molecule type" value="Genomic_DNA"/>
</dbReference>
<feature type="compositionally biased region" description="Basic residues" evidence="1">
    <location>
        <begin position="370"/>
        <end position="388"/>
    </location>
</feature>
<accession>A0AA39GGE6</accession>
<evidence type="ECO:0000313" key="4">
    <source>
        <dbReference type="Proteomes" id="UP001175261"/>
    </source>
</evidence>
<keyword evidence="4" id="KW-1185">Reference proteome</keyword>
<dbReference type="InterPro" id="IPR054505">
    <property type="entry name" value="Myb_DNA-bind_8"/>
</dbReference>
<gene>
    <name evidence="3" type="ORF">NLU13_6324</name>
</gene>
<evidence type="ECO:0000313" key="3">
    <source>
        <dbReference type="EMBL" id="KAK0386489.1"/>
    </source>
</evidence>
<dbReference type="Proteomes" id="UP001175261">
    <property type="component" value="Unassembled WGS sequence"/>
</dbReference>
<organism evidence="3 4">
    <name type="scientific">Sarocladium strictum</name>
    <name type="common">Black bundle disease fungus</name>
    <name type="synonym">Acremonium strictum</name>
    <dbReference type="NCBI Taxonomy" id="5046"/>
    <lineage>
        <taxon>Eukaryota</taxon>
        <taxon>Fungi</taxon>
        <taxon>Dikarya</taxon>
        <taxon>Ascomycota</taxon>
        <taxon>Pezizomycotina</taxon>
        <taxon>Sordariomycetes</taxon>
        <taxon>Hypocreomycetidae</taxon>
        <taxon>Hypocreales</taxon>
        <taxon>Sarocladiaceae</taxon>
        <taxon>Sarocladium</taxon>
    </lineage>
</organism>
<feature type="compositionally biased region" description="Basic and acidic residues" evidence="1">
    <location>
        <begin position="389"/>
        <end position="407"/>
    </location>
</feature>
<proteinExistence type="predicted"/>
<evidence type="ECO:0000256" key="1">
    <source>
        <dbReference type="SAM" id="MobiDB-lite"/>
    </source>
</evidence>
<feature type="domain" description="Myb-like DNA-binding" evidence="2">
    <location>
        <begin position="301"/>
        <end position="347"/>
    </location>
</feature>
<reference evidence="3" key="1">
    <citation type="submission" date="2022-10" db="EMBL/GenBank/DDBJ databases">
        <title>Determination and structural analysis of whole genome sequence of Sarocladium strictum F4-1.</title>
        <authorList>
            <person name="Hu L."/>
            <person name="Jiang Y."/>
        </authorList>
    </citation>
    <scope>NUCLEOTIDE SEQUENCE</scope>
    <source>
        <strain evidence="3">F4-1</strain>
    </source>
</reference>
<dbReference type="Pfam" id="PF22980">
    <property type="entry name" value="Myb_DNA-bind_8"/>
    <property type="match status" value="1"/>
</dbReference>
<feature type="compositionally biased region" description="Basic and acidic residues" evidence="1">
    <location>
        <begin position="268"/>
        <end position="282"/>
    </location>
</feature>
<feature type="region of interest" description="Disordered" evidence="1">
    <location>
        <begin position="355"/>
        <end position="429"/>
    </location>
</feature>
<name>A0AA39GGE6_SARSR</name>
<feature type="compositionally biased region" description="Basic residues" evidence="1">
    <location>
        <begin position="78"/>
        <end position="95"/>
    </location>
</feature>
<feature type="compositionally biased region" description="Polar residues" evidence="1">
    <location>
        <begin position="66"/>
        <end position="77"/>
    </location>
</feature>
<feature type="compositionally biased region" description="Basic and acidic residues" evidence="1">
    <location>
        <begin position="131"/>
        <end position="147"/>
    </location>
</feature>